<evidence type="ECO:0000256" key="1">
    <source>
        <dbReference type="SAM" id="SignalP"/>
    </source>
</evidence>
<comment type="caution">
    <text evidence="2">The sequence shown here is derived from an EMBL/GenBank/DDBJ whole genome shotgun (WGS) entry which is preliminary data.</text>
</comment>
<evidence type="ECO:0000313" key="3">
    <source>
        <dbReference type="Proteomes" id="UP000319663"/>
    </source>
</evidence>
<feature type="chain" id="PRO_5021340384" description="AA1-like domain-containing protein" evidence="1">
    <location>
        <begin position="18"/>
        <end position="152"/>
    </location>
</feature>
<gene>
    <name evidence="2" type="ORF">MPDQ_007541</name>
</gene>
<name>A0A507QRX9_MONPU</name>
<dbReference type="Proteomes" id="UP000319663">
    <property type="component" value="Unassembled WGS sequence"/>
</dbReference>
<dbReference type="AlphaFoldDB" id="A0A507QRX9"/>
<sequence>MRFSAAISLLSAAAALAAPSHLTSRQSQQAFRISNMAANTSSILPDADLKLTLYDQVRHVETDCAIYWEYYDFYIPQSSCANTGYNISFVAGHPNDIEAFTLRFFTADESESGQWTFNKSAPNSNWICTMLDPSKYQPRETCVLGGVVFVPF</sequence>
<dbReference type="EMBL" id="VIFY01000080">
    <property type="protein sequence ID" value="TQB71502.1"/>
    <property type="molecule type" value="Genomic_DNA"/>
</dbReference>
<evidence type="ECO:0000313" key="2">
    <source>
        <dbReference type="EMBL" id="TQB71502.1"/>
    </source>
</evidence>
<evidence type="ECO:0008006" key="4">
    <source>
        <dbReference type="Google" id="ProtNLM"/>
    </source>
</evidence>
<proteinExistence type="predicted"/>
<accession>A0A507QRX9</accession>
<reference evidence="2 3" key="1">
    <citation type="submission" date="2019-06" db="EMBL/GenBank/DDBJ databases">
        <title>Wine fermentation using esterase from Monascus purpureus.</title>
        <authorList>
            <person name="Geng C."/>
            <person name="Zhang Y."/>
        </authorList>
    </citation>
    <scope>NUCLEOTIDE SEQUENCE [LARGE SCALE GENOMIC DNA]</scope>
    <source>
        <strain evidence="2">HQ1</strain>
    </source>
</reference>
<keyword evidence="3" id="KW-1185">Reference proteome</keyword>
<feature type="signal peptide" evidence="1">
    <location>
        <begin position="1"/>
        <end position="17"/>
    </location>
</feature>
<organism evidence="2 3">
    <name type="scientific">Monascus purpureus</name>
    <name type="common">Red mold</name>
    <name type="synonym">Monascus anka</name>
    <dbReference type="NCBI Taxonomy" id="5098"/>
    <lineage>
        <taxon>Eukaryota</taxon>
        <taxon>Fungi</taxon>
        <taxon>Dikarya</taxon>
        <taxon>Ascomycota</taxon>
        <taxon>Pezizomycotina</taxon>
        <taxon>Eurotiomycetes</taxon>
        <taxon>Eurotiomycetidae</taxon>
        <taxon>Eurotiales</taxon>
        <taxon>Aspergillaceae</taxon>
        <taxon>Monascus</taxon>
    </lineage>
</organism>
<keyword evidence="1" id="KW-0732">Signal</keyword>
<protein>
    <recommendedName>
        <fullName evidence="4">AA1-like domain-containing protein</fullName>
    </recommendedName>
</protein>